<accession>A0A7W9MZP1</accession>
<evidence type="ECO:0000256" key="3">
    <source>
        <dbReference type="ARBA" id="ARBA00022741"/>
    </source>
</evidence>
<dbReference type="SUPFAM" id="SSF90123">
    <property type="entry name" value="ABC transporter transmembrane region"/>
    <property type="match status" value="1"/>
</dbReference>
<evidence type="ECO:0000259" key="9">
    <source>
        <dbReference type="PROSITE" id="PS50929"/>
    </source>
</evidence>
<keyword evidence="2 7" id="KW-0812">Transmembrane</keyword>
<dbReference type="GO" id="GO:0005886">
    <property type="term" value="C:plasma membrane"/>
    <property type="evidence" value="ECO:0007669"/>
    <property type="project" value="UniProtKB-SubCell"/>
</dbReference>
<evidence type="ECO:0000256" key="6">
    <source>
        <dbReference type="ARBA" id="ARBA00023136"/>
    </source>
</evidence>
<dbReference type="PROSITE" id="PS50893">
    <property type="entry name" value="ABC_TRANSPORTER_2"/>
    <property type="match status" value="1"/>
</dbReference>
<comment type="subcellular location">
    <subcellularLocation>
        <location evidence="1">Cell membrane</location>
        <topology evidence="1">Multi-pass membrane protein</topology>
    </subcellularLocation>
</comment>
<gene>
    <name evidence="10" type="ORF">HDA39_008177</name>
</gene>
<evidence type="ECO:0000256" key="7">
    <source>
        <dbReference type="SAM" id="Phobius"/>
    </source>
</evidence>
<feature type="transmembrane region" description="Helical" evidence="7">
    <location>
        <begin position="260"/>
        <end position="278"/>
    </location>
</feature>
<dbReference type="AlphaFoldDB" id="A0A7W9MZP1"/>
<dbReference type="PROSITE" id="PS50929">
    <property type="entry name" value="ABC_TM1F"/>
    <property type="match status" value="1"/>
</dbReference>
<evidence type="ECO:0000256" key="1">
    <source>
        <dbReference type="ARBA" id="ARBA00004651"/>
    </source>
</evidence>
<evidence type="ECO:0000256" key="5">
    <source>
        <dbReference type="ARBA" id="ARBA00022989"/>
    </source>
</evidence>
<proteinExistence type="predicted"/>
<feature type="transmembrane region" description="Helical" evidence="7">
    <location>
        <begin position="30"/>
        <end position="55"/>
    </location>
</feature>
<keyword evidence="5 7" id="KW-1133">Transmembrane helix</keyword>
<keyword evidence="3" id="KW-0547">Nucleotide-binding</keyword>
<dbReference type="Gene3D" id="1.20.1560.10">
    <property type="entry name" value="ABC transporter type 1, transmembrane domain"/>
    <property type="match status" value="1"/>
</dbReference>
<evidence type="ECO:0000256" key="4">
    <source>
        <dbReference type="ARBA" id="ARBA00022840"/>
    </source>
</evidence>
<reference evidence="10 11" key="1">
    <citation type="submission" date="2020-08" db="EMBL/GenBank/DDBJ databases">
        <title>Sequencing the genomes of 1000 actinobacteria strains.</title>
        <authorList>
            <person name="Klenk H.-P."/>
        </authorList>
    </citation>
    <scope>NUCLEOTIDE SEQUENCE [LARGE SCALE GENOMIC DNA]</scope>
    <source>
        <strain evidence="10 11">DSM 28967</strain>
    </source>
</reference>
<evidence type="ECO:0000256" key="2">
    <source>
        <dbReference type="ARBA" id="ARBA00022692"/>
    </source>
</evidence>
<dbReference type="GO" id="GO:0015421">
    <property type="term" value="F:ABC-type oligopeptide transporter activity"/>
    <property type="evidence" value="ECO:0007669"/>
    <property type="project" value="TreeGrafter"/>
</dbReference>
<dbReference type="RefSeq" id="WP_184804780.1">
    <property type="nucleotide sequence ID" value="NZ_JACHMY010000001.1"/>
</dbReference>
<keyword evidence="4 10" id="KW-0067">ATP-binding</keyword>
<dbReference type="Proteomes" id="UP000549971">
    <property type="component" value="Unassembled WGS sequence"/>
</dbReference>
<sequence>MPQKTKSPLSSQNVFTSSLFGFRTAWRSSAALTTCSLGLLVVVSLLPGLQVVLIARLVDSVSTGDSGALTTGMIGVALCVAATEPLAQAVRALGYQIVSRARADLHGDLAHAVAAMPPSMLRRPETVDRVQSVKDAISMQTGYLYLNVLLALQGIIGAIGVCLAVFTFNVLSGLLVLLAALPVYLASSYLNRVQDRMDAPLAALSRRAGYLETLITHQRSATELNSLGTGQRVAAWTAAQYHTVADFESRLLRPLLKAQILAGVVTGALIAAALLVLVTEQATAGAAAGVVAAVAGAGAIRSAGFSLGSLAEASPRVGRHLQLLEDAPEPAPQSEAPAVHKIEAVDLRFSYDEVSPPALDGVSLSARRGEMVALVGPNGAGKTTAVNCLIGALDPSSGGVFINGQNAAQLEEAERLAVFGALSQEFGRFELRVRDAVGLGQPARALSDDDLADALTKAQAADVVAAMKSGLDTQLGDQWEGGVGISGGQWQRMALARIYARNAPVWILDEPTSAIDAEAEYEVFARLHRTRADRITIVVSHRAWTLQAMDRIYVLDNGSIVESGTFDELVAAGGRFTALFRSQMATSTSD</sequence>
<dbReference type="PROSITE" id="PS00211">
    <property type="entry name" value="ABC_TRANSPORTER_1"/>
    <property type="match status" value="1"/>
</dbReference>
<organism evidence="10 11">
    <name type="scientific">Kribbella italica</name>
    <dbReference type="NCBI Taxonomy" id="1540520"/>
    <lineage>
        <taxon>Bacteria</taxon>
        <taxon>Bacillati</taxon>
        <taxon>Actinomycetota</taxon>
        <taxon>Actinomycetes</taxon>
        <taxon>Propionibacteriales</taxon>
        <taxon>Kribbellaceae</taxon>
        <taxon>Kribbella</taxon>
    </lineage>
</organism>
<dbReference type="EMBL" id="JACHMY010000001">
    <property type="protein sequence ID" value="MBB5841443.1"/>
    <property type="molecule type" value="Genomic_DNA"/>
</dbReference>
<feature type="domain" description="ABC transmembrane type-1" evidence="9">
    <location>
        <begin position="36"/>
        <end position="312"/>
    </location>
</feature>
<dbReference type="SMART" id="SM00382">
    <property type="entry name" value="AAA"/>
    <property type="match status" value="1"/>
</dbReference>
<evidence type="ECO:0000313" key="11">
    <source>
        <dbReference type="Proteomes" id="UP000549971"/>
    </source>
</evidence>
<dbReference type="GO" id="GO:0005524">
    <property type="term" value="F:ATP binding"/>
    <property type="evidence" value="ECO:0007669"/>
    <property type="project" value="UniProtKB-KW"/>
</dbReference>
<dbReference type="SUPFAM" id="SSF52540">
    <property type="entry name" value="P-loop containing nucleoside triphosphate hydrolases"/>
    <property type="match status" value="1"/>
</dbReference>
<dbReference type="InterPro" id="IPR017871">
    <property type="entry name" value="ABC_transporter-like_CS"/>
</dbReference>
<evidence type="ECO:0000313" key="10">
    <source>
        <dbReference type="EMBL" id="MBB5841443.1"/>
    </source>
</evidence>
<dbReference type="GO" id="GO:0016887">
    <property type="term" value="F:ATP hydrolysis activity"/>
    <property type="evidence" value="ECO:0007669"/>
    <property type="project" value="InterPro"/>
</dbReference>
<dbReference type="InterPro" id="IPR039421">
    <property type="entry name" value="Type_1_exporter"/>
</dbReference>
<dbReference type="Pfam" id="PF00005">
    <property type="entry name" value="ABC_tran"/>
    <property type="match status" value="1"/>
</dbReference>
<dbReference type="InterPro" id="IPR003593">
    <property type="entry name" value="AAA+_ATPase"/>
</dbReference>
<dbReference type="PANTHER" id="PTHR43394:SF1">
    <property type="entry name" value="ATP-BINDING CASSETTE SUB-FAMILY B MEMBER 10, MITOCHONDRIAL"/>
    <property type="match status" value="1"/>
</dbReference>
<feature type="transmembrane region" description="Helical" evidence="7">
    <location>
        <begin position="144"/>
        <end position="166"/>
    </location>
</feature>
<keyword evidence="11" id="KW-1185">Reference proteome</keyword>
<protein>
    <submittedName>
        <fullName evidence="10">ATP-binding cassette subfamily B protein</fullName>
    </submittedName>
</protein>
<feature type="domain" description="ABC transporter" evidence="8">
    <location>
        <begin position="342"/>
        <end position="582"/>
    </location>
</feature>
<keyword evidence="6 7" id="KW-0472">Membrane</keyword>
<feature type="transmembrane region" description="Helical" evidence="7">
    <location>
        <begin position="67"/>
        <end position="87"/>
    </location>
</feature>
<dbReference type="Gene3D" id="3.40.50.300">
    <property type="entry name" value="P-loop containing nucleotide triphosphate hydrolases"/>
    <property type="match status" value="1"/>
</dbReference>
<comment type="caution">
    <text evidence="10">The sequence shown here is derived from an EMBL/GenBank/DDBJ whole genome shotgun (WGS) entry which is preliminary data.</text>
</comment>
<name>A0A7W9MZP1_9ACTN</name>
<dbReference type="InterPro" id="IPR011527">
    <property type="entry name" value="ABC1_TM_dom"/>
</dbReference>
<feature type="transmembrane region" description="Helical" evidence="7">
    <location>
        <begin position="172"/>
        <end position="190"/>
    </location>
</feature>
<evidence type="ECO:0000259" key="8">
    <source>
        <dbReference type="PROSITE" id="PS50893"/>
    </source>
</evidence>
<dbReference type="InterPro" id="IPR036640">
    <property type="entry name" value="ABC1_TM_sf"/>
</dbReference>
<dbReference type="InterPro" id="IPR003439">
    <property type="entry name" value="ABC_transporter-like_ATP-bd"/>
</dbReference>
<dbReference type="InterPro" id="IPR027417">
    <property type="entry name" value="P-loop_NTPase"/>
</dbReference>
<dbReference type="PANTHER" id="PTHR43394">
    <property type="entry name" value="ATP-DEPENDENT PERMEASE MDL1, MITOCHONDRIAL"/>
    <property type="match status" value="1"/>
</dbReference>